<protein>
    <submittedName>
        <fullName evidence="2">ELM2 domain-containing protein</fullName>
    </submittedName>
</protein>
<organism evidence="1 2">
    <name type="scientific">Caenorhabditis tropicalis</name>
    <dbReference type="NCBI Taxonomy" id="1561998"/>
    <lineage>
        <taxon>Eukaryota</taxon>
        <taxon>Metazoa</taxon>
        <taxon>Ecdysozoa</taxon>
        <taxon>Nematoda</taxon>
        <taxon>Chromadorea</taxon>
        <taxon>Rhabditida</taxon>
        <taxon>Rhabditina</taxon>
        <taxon>Rhabditomorpha</taxon>
        <taxon>Rhabditoidea</taxon>
        <taxon>Rhabditidae</taxon>
        <taxon>Peloderinae</taxon>
        <taxon>Caenorhabditis</taxon>
    </lineage>
</organism>
<sequence length="231" mass="28208">MRFLSVQQEFKMHEKRLKLRNIRKKLWEEEVKFIREGKAVFKIPPAPTNRRSFRWVIESPRKDESESRPYTVKFAPSREKRKKIPARIYNQKRCFKPRRDARIAFSDAVFQPEKKAEDPELMKIDFDEPEYSEQELRRNLEYKSFFKSWDNKDYSNDEKWELMESAIEGRLEVYQEVFKQTLNPLYLAQAVFIKFLDLNRLSKLHRMYLILTEESDFSMAYVEGVLRRHYE</sequence>
<dbReference type="AlphaFoldDB" id="A0A1I7TJ64"/>
<dbReference type="eggNOG" id="ENOG502TGWX">
    <property type="taxonomic scope" value="Eukaryota"/>
</dbReference>
<dbReference type="Proteomes" id="UP000095282">
    <property type="component" value="Unplaced"/>
</dbReference>
<dbReference type="WBParaSite" id="Csp11.Scaffold626.g6449.t1">
    <property type="protein sequence ID" value="Csp11.Scaffold626.g6449.t1"/>
    <property type="gene ID" value="Csp11.Scaffold626.g6449"/>
</dbReference>
<proteinExistence type="predicted"/>
<evidence type="ECO:0000313" key="1">
    <source>
        <dbReference type="Proteomes" id="UP000095282"/>
    </source>
</evidence>
<accession>A0A1I7TJ64</accession>
<dbReference type="STRING" id="1561998.A0A1I7TJ64"/>
<keyword evidence="1" id="KW-1185">Reference proteome</keyword>
<evidence type="ECO:0000313" key="2">
    <source>
        <dbReference type="WBParaSite" id="Csp11.Scaffold626.g6449.t1"/>
    </source>
</evidence>
<name>A0A1I7TJ64_9PELO</name>
<reference evidence="2" key="1">
    <citation type="submission" date="2016-11" db="UniProtKB">
        <authorList>
            <consortium name="WormBaseParasite"/>
        </authorList>
    </citation>
    <scope>IDENTIFICATION</scope>
</reference>